<dbReference type="AlphaFoldDB" id="A0AAD8IUM0"/>
<dbReference type="EMBL" id="JAUIZM010000003">
    <property type="protein sequence ID" value="KAK1391881.1"/>
    <property type="molecule type" value="Genomic_DNA"/>
</dbReference>
<dbReference type="InterPro" id="IPR001810">
    <property type="entry name" value="F-box_dom"/>
</dbReference>
<dbReference type="PANTHER" id="PTHR31672:SF13">
    <property type="entry name" value="F-BOX PROTEIN CPR30-LIKE"/>
    <property type="match status" value="1"/>
</dbReference>
<organism evidence="2 3">
    <name type="scientific">Heracleum sosnowskyi</name>
    <dbReference type="NCBI Taxonomy" id="360622"/>
    <lineage>
        <taxon>Eukaryota</taxon>
        <taxon>Viridiplantae</taxon>
        <taxon>Streptophyta</taxon>
        <taxon>Embryophyta</taxon>
        <taxon>Tracheophyta</taxon>
        <taxon>Spermatophyta</taxon>
        <taxon>Magnoliopsida</taxon>
        <taxon>eudicotyledons</taxon>
        <taxon>Gunneridae</taxon>
        <taxon>Pentapetalae</taxon>
        <taxon>asterids</taxon>
        <taxon>campanulids</taxon>
        <taxon>Apiales</taxon>
        <taxon>Apiaceae</taxon>
        <taxon>Apioideae</taxon>
        <taxon>apioid superclade</taxon>
        <taxon>Tordylieae</taxon>
        <taxon>Tordyliinae</taxon>
        <taxon>Heracleum</taxon>
    </lineage>
</organism>
<dbReference type="Gene3D" id="1.20.1280.50">
    <property type="match status" value="1"/>
</dbReference>
<comment type="caution">
    <text evidence="2">The sequence shown here is derived from an EMBL/GenBank/DDBJ whole genome shotgun (WGS) entry which is preliminary data.</text>
</comment>
<feature type="domain" description="F-box" evidence="1">
    <location>
        <begin position="10"/>
        <end position="50"/>
    </location>
</feature>
<dbReference type="NCBIfam" id="TIGR01640">
    <property type="entry name" value="F_box_assoc_1"/>
    <property type="match status" value="1"/>
</dbReference>
<evidence type="ECO:0000259" key="1">
    <source>
        <dbReference type="SMART" id="SM00256"/>
    </source>
</evidence>
<dbReference type="PANTHER" id="PTHR31672">
    <property type="entry name" value="BNACNNG10540D PROTEIN"/>
    <property type="match status" value="1"/>
</dbReference>
<evidence type="ECO:0000313" key="2">
    <source>
        <dbReference type="EMBL" id="KAK1391881.1"/>
    </source>
</evidence>
<dbReference type="SMART" id="SM00256">
    <property type="entry name" value="FBOX"/>
    <property type="match status" value="1"/>
</dbReference>
<dbReference type="Pfam" id="PF08268">
    <property type="entry name" value="FBA_3"/>
    <property type="match status" value="1"/>
</dbReference>
<proteinExistence type="predicted"/>
<reference evidence="2" key="2">
    <citation type="submission" date="2023-05" db="EMBL/GenBank/DDBJ databases">
        <authorList>
            <person name="Schelkunov M.I."/>
        </authorList>
    </citation>
    <scope>NUCLEOTIDE SEQUENCE</scope>
    <source>
        <strain evidence="2">Hsosn_3</strain>
        <tissue evidence="2">Leaf</tissue>
    </source>
</reference>
<dbReference type="InterPro" id="IPR013187">
    <property type="entry name" value="F-box-assoc_dom_typ3"/>
</dbReference>
<dbReference type="InterPro" id="IPR036047">
    <property type="entry name" value="F-box-like_dom_sf"/>
</dbReference>
<keyword evidence="3" id="KW-1185">Reference proteome</keyword>
<dbReference type="InterPro" id="IPR050796">
    <property type="entry name" value="SCF_F-box_component"/>
</dbReference>
<accession>A0AAD8IUM0</accession>
<name>A0AAD8IUM0_9APIA</name>
<evidence type="ECO:0000313" key="3">
    <source>
        <dbReference type="Proteomes" id="UP001237642"/>
    </source>
</evidence>
<gene>
    <name evidence="2" type="ORF">POM88_010937</name>
</gene>
<dbReference type="SUPFAM" id="SSF81383">
    <property type="entry name" value="F-box domain"/>
    <property type="match status" value="1"/>
</dbReference>
<reference evidence="2" key="1">
    <citation type="submission" date="2023-02" db="EMBL/GenBank/DDBJ databases">
        <title>Genome of toxic invasive species Heracleum sosnowskyi carries increased number of genes despite the absence of recent whole-genome duplications.</title>
        <authorList>
            <person name="Schelkunov M."/>
            <person name="Shtratnikova V."/>
            <person name="Makarenko M."/>
            <person name="Klepikova A."/>
            <person name="Omelchenko D."/>
            <person name="Novikova G."/>
            <person name="Obukhova E."/>
            <person name="Bogdanov V."/>
            <person name="Penin A."/>
            <person name="Logacheva M."/>
        </authorList>
    </citation>
    <scope>NUCLEOTIDE SEQUENCE</scope>
    <source>
        <strain evidence="2">Hsosn_3</strain>
        <tissue evidence="2">Leaf</tissue>
    </source>
</reference>
<dbReference type="Pfam" id="PF12937">
    <property type="entry name" value="F-box-like"/>
    <property type="match status" value="1"/>
</dbReference>
<dbReference type="Proteomes" id="UP001237642">
    <property type="component" value="Unassembled WGS sequence"/>
</dbReference>
<protein>
    <recommendedName>
        <fullName evidence="1">F-box domain-containing protein</fullName>
    </recommendedName>
</protein>
<dbReference type="InterPro" id="IPR017451">
    <property type="entry name" value="F-box-assoc_interact_dom"/>
</dbReference>
<sequence>MKRSRCDHYIPEEVMFKILSFTKVTSLLRFKSVCKPWRSNISKPKFIQAHHPNSLNFPSILIITSTTSDPQQQQQLSNNLGATLVYFDASRVSPPLPSIFGTMKFVSSCNGIVCVCDNAGANIYLFNPLTSMSKKVPPVVVVNRHVERLQEKAVKVDVVFGFDCVLNDFKVLRIQYRKHGGTQLVSVEVVEVYSSNADSWREIEVDVALPSFVLYPLCSVLISGPVLDGVLYLEGMNEIVTFDLRSEVFGLITFPGFMKTRISNVLDVEGSIGVVVESVGDGDVGKEVSMWTMEMVSDEVFWNKKFKFDACLEIDWVFLYLGAKQYVVRTREGEMLYDHGKKEIKSIGLPSRSFLTRVLKHAESFISIQGFEKVREN</sequence>